<name>A0A7X0MJ46_9SPHI</name>
<gene>
    <name evidence="1" type="ORF">HDF25_002770</name>
</gene>
<dbReference type="Gene3D" id="1.10.472.60">
    <property type="entry name" value="putative protein disulfide isomerase domain"/>
    <property type="match status" value="1"/>
</dbReference>
<evidence type="ECO:0008006" key="3">
    <source>
        <dbReference type="Google" id="ProtNLM"/>
    </source>
</evidence>
<dbReference type="RefSeq" id="WP_221450905.1">
    <property type="nucleotide sequence ID" value="NZ_JACHCC010000007.1"/>
</dbReference>
<evidence type="ECO:0000313" key="2">
    <source>
        <dbReference type="Proteomes" id="UP000521017"/>
    </source>
</evidence>
<reference evidence="1 2" key="1">
    <citation type="submission" date="2020-08" db="EMBL/GenBank/DDBJ databases">
        <title>Genomic Encyclopedia of Type Strains, Phase IV (KMG-V): Genome sequencing to study the core and pangenomes of soil and plant-associated prokaryotes.</title>
        <authorList>
            <person name="Whitman W."/>
        </authorList>
    </citation>
    <scope>NUCLEOTIDE SEQUENCE [LARGE SCALE GENOMIC DNA]</scope>
    <source>
        <strain evidence="1 2">M2T3</strain>
    </source>
</reference>
<organism evidence="1 2">
    <name type="scientific">Pedobacter cryoconitis</name>
    <dbReference type="NCBI Taxonomy" id="188932"/>
    <lineage>
        <taxon>Bacteria</taxon>
        <taxon>Pseudomonadati</taxon>
        <taxon>Bacteroidota</taxon>
        <taxon>Sphingobacteriia</taxon>
        <taxon>Sphingobacteriales</taxon>
        <taxon>Sphingobacteriaceae</taxon>
        <taxon>Pedobacter</taxon>
    </lineage>
</organism>
<dbReference type="Proteomes" id="UP000521017">
    <property type="component" value="Unassembled WGS sequence"/>
</dbReference>
<sequence>MKLIYVMDPLCGWCYGNSNHTLALFEAYREVLDFVIIPAGMWAGPNTRIQSPQMSAYFRKHDERIAQLTGTEFGEAYFQFLQLEEVKLDSEIPSRAIVTVQEFWNAENVHFMVALQQARYKYGKDLNLEKTYIEICEQTGINSAEFLRHFNSESMKVKTQETFSQAMQYASSYPTLLFEEADQLTLLEQGYSSLAEIKKNIGQLIEEINTNLI</sequence>
<proteinExistence type="predicted"/>
<dbReference type="EMBL" id="JACHCC010000007">
    <property type="protein sequence ID" value="MBB6500611.1"/>
    <property type="molecule type" value="Genomic_DNA"/>
</dbReference>
<evidence type="ECO:0000313" key="1">
    <source>
        <dbReference type="EMBL" id="MBB6500611.1"/>
    </source>
</evidence>
<dbReference type="Gene3D" id="3.40.30.10">
    <property type="entry name" value="Glutaredoxin"/>
    <property type="match status" value="1"/>
</dbReference>
<dbReference type="CDD" id="cd03025">
    <property type="entry name" value="DsbA_FrnE_like"/>
    <property type="match status" value="1"/>
</dbReference>
<protein>
    <recommendedName>
        <fullName evidence="3">Protein-disulfide isomerase</fullName>
    </recommendedName>
</protein>
<accession>A0A7X0MJ46</accession>
<dbReference type="InterPro" id="IPR036249">
    <property type="entry name" value="Thioredoxin-like_sf"/>
</dbReference>
<dbReference type="SUPFAM" id="SSF52833">
    <property type="entry name" value="Thioredoxin-like"/>
    <property type="match status" value="1"/>
</dbReference>
<comment type="caution">
    <text evidence="1">The sequence shown here is derived from an EMBL/GenBank/DDBJ whole genome shotgun (WGS) entry which is preliminary data.</text>
</comment>
<dbReference type="AlphaFoldDB" id="A0A7X0MJ46"/>